<name>A0ABP5SKP2_9ACTN</name>
<feature type="region of interest" description="Disordered" evidence="1">
    <location>
        <begin position="1"/>
        <end position="20"/>
    </location>
</feature>
<proteinExistence type="predicted"/>
<dbReference type="EMBL" id="BAAASD010000005">
    <property type="protein sequence ID" value="GAA2333422.1"/>
    <property type="molecule type" value="Genomic_DNA"/>
</dbReference>
<comment type="caution">
    <text evidence="2">The sequence shown here is derived from an EMBL/GenBank/DDBJ whole genome shotgun (WGS) entry which is preliminary data.</text>
</comment>
<sequence length="333" mass="37387">MRRAIGNLTHGMRRTSDGKAPTRENVLRCLEATHELEKAIKKTMHMIALEAVTRGASWRDVGECLNVGKTAAHKRFNGRPSEQEREFSTQEADASGLLELLWSGAIGDDRLGFDDEDWEAAPPHVSTQYALRNLPKASINLHKALMVQLGEEGDPVLTMYRACESLRLVMRTLATKKAVDVINECISEHQNFRPWIDEQPGIYFAAATQRCMVAHIQLDKALKSPDRRERLKWMILAHHNTQEATMIISRPECVDIISALESKVRDSGHPTFPPSQDQGGNLFDILSPYWEGDKAGLADAAGVEVDELTEELSFNDRLEIIEILLKDFETSSE</sequence>
<dbReference type="Proteomes" id="UP001500253">
    <property type="component" value="Unassembled WGS sequence"/>
</dbReference>
<protein>
    <submittedName>
        <fullName evidence="2">Uncharacterized protein</fullName>
    </submittedName>
</protein>
<accession>A0ABP5SKP2</accession>
<evidence type="ECO:0000313" key="2">
    <source>
        <dbReference type="EMBL" id="GAA2333422.1"/>
    </source>
</evidence>
<gene>
    <name evidence="2" type="ORF">GCM10010246_16270</name>
</gene>
<evidence type="ECO:0000313" key="3">
    <source>
        <dbReference type="Proteomes" id="UP001500253"/>
    </source>
</evidence>
<organism evidence="2 3">
    <name type="scientific">Streptomyces cuspidosporus</name>
    <dbReference type="NCBI Taxonomy" id="66882"/>
    <lineage>
        <taxon>Bacteria</taxon>
        <taxon>Bacillati</taxon>
        <taxon>Actinomycetota</taxon>
        <taxon>Actinomycetes</taxon>
        <taxon>Kitasatosporales</taxon>
        <taxon>Streptomycetaceae</taxon>
        <taxon>Streptomyces</taxon>
    </lineage>
</organism>
<keyword evidence="3" id="KW-1185">Reference proteome</keyword>
<evidence type="ECO:0000256" key="1">
    <source>
        <dbReference type="SAM" id="MobiDB-lite"/>
    </source>
</evidence>
<reference evidence="3" key="1">
    <citation type="journal article" date="2019" name="Int. J. Syst. Evol. Microbiol.">
        <title>The Global Catalogue of Microorganisms (GCM) 10K type strain sequencing project: providing services to taxonomists for standard genome sequencing and annotation.</title>
        <authorList>
            <consortium name="The Broad Institute Genomics Platform"/>
            <consortium name="The Broad Institute Genome Sequencing Center for Infectious Disease"/>
            <person name="Wu L."/>
            <person name="Ma J."/>
        </authorList>
    </citation>
    <scope>NUCLEOTIDE SEQUENCE [LARGE SCALE GENOMIC DNA]</scope>
    <source>
        <strain evidence="3">JCM 4316</strain>
    </source>
</reference>